<sequence length="352" mass="39490">MKSSATNASRRLTPIKVRSINDTCQGENCFLSVPVIYPSISNGNNLHIPNTRNRSKTLGVPSPFPSSLSLVQKSTRSNSLELENIQTSTFHGLTTPQSQLMKVLYLSEKDTPTEESTEAIPQPKKESNHHLTVDTFVNSSASSSSCDSFLSLTFSSNPQTPTIPENQEPQSPKEDASDQVISEGQIISSIFVEIVRYLILPFFDFLIYLIGFMLNQDDTPTIHVIKASGSNCSTKKLSNNVGDLLHNHFNPPRISGELSDKKFVKEISFQIPETKEEESLFQFNLFQHISHIRNSLFGWLSTHNKTLFTRNGKSCRALVRNEVKHLNTLATCEFSQAKSLTDLIEYWKKSMN</sequence>
<dbReference type="KEGG" id="ngr:NAEGRDRAFT_67516"/>
<evidence type="ECO:0000313" key="3">
    <source>
        <dbReference type="Proteomes" id="UP000006671"/>
    </source>
</evidence>
<dbReference type="RefSeq" id="XP_002677374.1">
    <property type="nucleotide sequence ID" value="XM_002677328.1"/>
</dbReference>
<dbReference type="Proteomes" id="UP000006671">
    <property type="component" value="Unassembled WGS sequence"/>
</dbReference>
<organism evidence="3">
    <name type="scientific">Naegleria gruberi</name>
    <name type="common">Amoeba</name>
    <dbReference type="NCBI Taxonomy" id="5762"/>
    <lineage>
        <taxon>Eukaryota</taxon>
        <taxon>Discoba</taxon>
        <taxon>Heterolobosea</taxon>
        <taxon>Tetramitia</taxon>
        <taxon>Eutetramitia</taxon>
        <taxon>Vahlkampfiidae</taxon>
        <taxon>Naegleria</taxon>
    </lineage>
</organism>
<feature type="compositionally biased region" description="Polar residues" evidence="1">
    <location>
        <begin position="157"/>
        <end position="170"/>
    </location>
</feature>
<gene>
    <name evidence="2" type="ORF">NAEGRDRAFT_67516</name>
</gene>
<dbReference type="EMBL" id="GG738867">
    <property type="protein sequence ID" value="EFC44630.1"/>
    <property type="molecule type" value="Genomic_DNA"/>
</dbReference>
<name>D2VF65_NAEGR</name>
<keyword evidence="3" id="KW-1185">Reference proteome</keyword>
<evidence type="ECO:0000313" key="2">
    <source>
        <dbReference type="EMBL" id="EFC44630.1"/>
    </source>
</evidence>
<protein>
    <submittedName>
        <fullName evidence="2">Predicted protein</fullName>
    </submittedName>
</protein>
<accession>D2VF65</accession>
<evidence type="ECO:0000256" key="1">
    <source>
        <dbReference type="SAM" id="MobiDB-lite"/>
    </source>
</evidence>
<reference evidence="2 3" key="1">
    <citation type="journal article" date="2010" name="Cell">
        <title>The genome of Naegleria gruberi illuminates early eukaryotic versatility.</title>
        <authorList>
            <person name="Fritz-Laylin L.K."/>
            <person name="Prochnik S.E."/>
            <person name="Ginger M.L."/>
            <person name="Dacks J.B."/>
            <person name="Carpenter M.L."/>
            <person name="Field M.C."/>
            <person name="Kuo A."/>
            <person name="Paredez A."/>
            <person name="Chapman J."/>
            <person name="Pham J."/>
            <person name="Shu S."/>
            <person name="Neupane R."/>
            <person name="Cipriano M."/>
            <person name="Mancuso J."/>
            <person name="Tu H."/>
            <person name="Salamov A."/>
            <person name="Lindquist E."/>
            <person name="Shapiro H."/>
            <person name="Lucas S."/>
            <person name="Grigoriev I.V."/>
            <person name="Cande W.Z."/>
            <person name="Fulton C."/>
            <person name="Rokhsar D.S."/>
            <person name="Dawson S.C."/>
        </authorList>
    </citation>
    <scope>NUCLEOTIDE SEQUENCE [LARGE SCALE GENOMIC DNA]</scope>
    <source>
        <strain evidence="2 3">NEG-M</strain>
    </source>
</reference>
<feature type="region of interest" description="Disordered" evidence="1">
    <location>
        <begin position="157"/>
        <end position="179"/>
    </location>
</feature>
<dbReference type="VEuPathDB" id="AmoebaDB:NAEGRDRAFT_67516"/>
<proteinExistence type="predicted"/>
<dbReference type="InParanoid" id="D2VF65"/>
<dbReference type="GeneID" id="8848728"/>
<dbReference type="AlphaFoldDB" id="D2VF65"/>